<keyword evidence="4" id="KW-1185">Reference proteome</keyword>
<sequence>MSTLQQTEVQTYRVYLKATPEQIWTAPTRSDWTQRYGYGGRIDIDTRQGGVFRQYASEAMVGPGVSMVVVEGEVIEAEPNTRLALTWRMIGDPGMAAEPPSRLTYEIGQDERGLTTLTVTHDVADAPQTAALVGGALPGTGGGWSFVLSDLKSLLETGTGVAG</sequence>
<dbReference type="InterPro" id="IPR013538">
    <property type="entry name" value="ASHA1/2-like_C"/>
</dbReference>
<dbReference type="InterPro" id="IPR023393">
    <property type="entry name" value="START-like_dom_sf"/>
</dbReference>
<dbReference type="Gene3D" id="3.30.530.20">
    <property type="match status" value="1"/>
</dbReference>
<evidence type="ECO:0000259" key="2">
    <source>
        <dbReference type="Pfam" id="PF08327"/>
    </source>
</evidence>
<dbReference type="EMBL" id="CP108084">
    <property type="protein sequence ID" value="WUP52598.1"/>
    <property type="molecule type" value="Genomic_DNA"/>
</dbReference>
<proteinExistence type="inferred from homology"/>
<gene>
    <name evidence="3" type="ORF">OG994_14265</name>
</gene>
<organism evidence="3 4">
    <name type="scientific">Micromonospora globbae</name>
    <dbReference type="NCBI Taxonomy" id="1894969"/>
    <lineage>
        <taxon>Bacteria</taxon>
        <taxon>Bacillati</taxon>
        <taxon>Actinomycetota</taxon>
        <taxon>Actinomycetes</taxon>
        <taxon>Micromonosporales</taxon>
        <taxon>Micromonosporaceae</taxon>
        <taxon>Micromonospora</taxon>
    </lineage>
</organism>
<evidence type="ECO:0000313" key="4">
    <source>
        <dbReference type="Proteomes" id="UP001432190"/>
    </source>
</evidence>
<feature type="domain" description="Activator of Hsp90 ATPase homologue 1/2-like C-terminal" evidence="2">
    <location>
        <begin position="17"/>
        <end position="156"/>
    </location>
</feature>
<comment type="similarity">
    <text evidence="1">Belongs to the AHA1 family.</text>
</comment>
<evidence type="ECO:0000313" key="3">
    <source>
        <dbReference type="EMBL" id="WUP52598.1"/>
    </source>
</evidence>
<reference evidence="3" key="1">
    <citation type="submission" date="2022-10" db="EMBL/GenBank/DDBJ databases">
        <title>The complete genomes of actinobacterial strains from the NBC collection.</title>
        <authorList>
            <person name="Joergensen T.S."/>
            <person name="Alvarez Arevalo M."/>
            <person name="Sterndorff E.B."/>
            <person name="Faurdal D."/>
            <person name="Vuksanovic O."/>
            <person name="Mourched A.-S."/>
            <person name="Charusanti P."/>
            <person name="Shaw S."/>
            <person name="Blin K."/>
            <person name="Weber T."/>
        </authorList>
    </citation>
    <scope>NUCLEOTIDE SEQUENCE</scope>
    <source>
        <strain evidence="3">NBC_00256</strain>
    </source>
</reference>
<dbReference type="RefSeq" id="WP_328853516.1">
    <property type="nucleotide sequence ID" value="NZ_CP108084.1"/>
</dbReference>
<dbReference type="Proteomes" id="UP001432190">
    <property type="component" value="Chromosome"/>
</dbReference>
<protein>
    <submittedName>
        <fullName evidence="3">SRPBCC domain-containing protein</fullName>
    </submittedName>
</protein>
<accession>A0ABZ1SDJ3</accession>
<name>A0ABZ1SDJ3_9ACTN</name>
<dbReference type="SUPFAM" id="SSF55961">
    <property type="entry name" value="Bet v1-like"/>
    <property type="match status" value="1"/>
</dbReference>
<dbReference type="Pfam" id="PF08327">
    <property type="entry name" value="AHSA1"/>
    <property type="match status" value="1"/>
</dbReference>
<evidence type="ECO:0000256" key="1">
    <source>
        <dbReference type="ARBA" id="ARBA00006817"/>
    </source>
</evidence>